<dbReference type="Gene3D" id="2.60.40.1120">
    <property type="entry name" value="Carboxypeptidase-like, regulatory domain"/>
    <property type="match status" value="1"/>
</dbReference>
<evidence type="ECO:0000256" key="3">
    <source>
        <dbReference type="ARBA" id="ARBA00023237"/>
    </source>
</evidence>
<dbReference type="Gene3D" id="2.170.130.10">
    <property type="entry name" value="TonB-dependent receptor, plug domain"/>
    <property type="match status" value="1"/>
</dbReference>
<keyword evidence="2" id="KW-0472">Membrane</keyword>
<dbReference type="SUPFAM" id="SSF49464">
    <property type="entry name" value="Carboxypeptidase regulatory domain-like"/>
    <property type="match status" value="1"/>
</dbReference>
<accession>A0ABS9V4G5</accession>
<gene>
    <name evidence="5" type="ORF">MM239_18105</name>
</gene>
<organism evidence="5 6">
    <name type="scientific">Belliella filtrata</name>
    <dbReference type="NCBI Taxonomy" id="2923435"/>
    <lineage>
        <taxon>Bacteria</taxon>
        <taxon>Pseudomonadati</taxon>
        <taxon>Bacteroidota</taxon>
        <taxon>Cytophagia</taxon>
        <taxon>Cytophagales</taxon>
        <taxon>Cyclobacteriaceae</taxon>
        <taxon>Belliella</taxon>
    </lineage>
</organism>
<sequence>MQFSDLPFKQLICVLCAYLMLTGIVLAQEEKAVLSGYVRDSSTGEDLIGATIMVPGTGIGVISNHYGYFSLNLNESITQVQISFIGYETKLVPVNMNQDRNVVVQLEPEGIAMQTVVVSAETSEADRFQEIGMSVERISITQLQKMPKLFGEVDLIRNITLMPGISTIGEGTSGFNVRGGGADENLILLDEAPVYNAAHVMGFFSVFNPDAIKDAKIYKGGLPAQYGGRLSSVLDVRQLDGNKNKLEVYGGIGNLSSRVALSGPIQKGKTSFLLAGRRSYLDQFARFSNNEDTRNSGIYFYDLNAKINHVISEKDKLYFSYYLGKDHMKLADMFKTQWGNSTTSFRWNHIFNPRLFSNLTVLSSRYDYTIGVYDGANAFEWKSTIGNLALKYDMTFFLSPNTTLDFGLHAAQQGFEPGVVNPTGPESGINPMQMPEEKALESALYISVDQKLSEKLKVQAGLRMADFRRLGGTQYVYENGIFDREAIIDTLNFGKWGQMASFLRLEPRLNLSYQMDKNTILKASYHHTNQFVQLVSNTSAPSPIDIWKPANNYIQPSQVHQIALGMVKSSASKNYEFLVEGFYKNYSHINEFKNGAQLTFNRTLETEILEGIGRAYGIELSAEKKQGKLTGRVSYTLSKSERKVEGINSGDWYNANFDKPHDLSAFAVFELNKKWDFSANFVYATGRPLTMVVGRYEHQGRTFPIMGDRNAHRIPDYHRLDISANLHPEGKRGSWSFGLYNAYARRNPYSIFFRPNENGNGTEAVRLSILGSVMPSVTYNFKF</sequence>
<keyword evidence="5" id="KW-0675">Receptor</keyword>
<evidence type="ECO:0000313" key="6">
    <source>
        <dbReference type="Proteomes" id="UP001165489"/>
    </source>
</evidence>
<dbReference type="Pfam" id="PF13715">
    <property type="entry name" value="CarbopepD_reg_2"/>
    <property type="match status" value="1"/>
</dbReference>
<dbReference type="InterPro" id="IPR008969">
    <property type="entry name" value="CarboxyPept-like_regulatory"/>
</dbReference>
<keyword evidence="6" id="KW-1185">Reference proteome</keyword>
<comment type="caution">
    <text evidence="5">The sequence shown here is derived from an EMBL/GenBank/DDBJ whole genome shotgun (WGS) entry which is preliminary data.</text>
</comment>
<dbReference type="RefSeq" id="WP_241349668.1">
    <property type="nucleotide sequence ID" value="NZ_JAKZGP010000070.1"/>
</dbReference>
<evidence type="ECO:0000256" key="1">
    <source>
        <dbReference type="ARBA" id="ARBA00004442"/>
    </source>
</evidence>
<evidence type="ECO:0000313" key="5">
    <source>
        <dbReference type="EMBL" id="MCH7411314.1"/>
    </source>
</evidence>
<keyword evidence="3" id="KW-0998">Cell outer membrane</keyword>
<evidence type="ECO:0000259" key="4">
    <source>
        <dbReference type="Pfam" id="PF07715"/>
    </source>
</evidence>
<name>A0ABS9V4G5_9BACT</name>
<dbReference type="InterPro" id="IPR012910">
    <property type="entry name" value="Plug_dom"/>
</dbReference>
<dbReference type="Pfam" id="PF07715">
    <property type="entry name" value="Plug"/>
    <property type="match status" value="1"/>
</dbReference>
<dbReference type="SUPFAM" id="SSF56935">
    <property type="entry name" value="Porins"/>
    <property type="match status" value="1"/>
</dbReference>
<reference evidence="5" key="1">
    <citation type="submission" date="2022-03" db="EMBL/GenBank/DDBJ databases">
        <title>De novo assembled genomes of Belliella spp. (Cyclobacteriaceae) strains.</title>
        <authorList>
            <person name="Szabo A."/>
            <person name="Korponai K."/>
            <person name="Felfoldi T."/>
        </authorList>
    </citation>
    <scope>NUCLEOTIDE SEQUENCE</scope>
    <source>
        <strain evidence="5">DSM 111904</strain>
    </source>
</reference>
<dbReference type="Proteomes" id="UP001165489">
    <property type="component" value="Unassembled WGS sequence"/>
</dbReference>
<evidence type="ECO:0000256" key="2">
    <source>
        <dbReference type="ARBA" id="ARBA00023136"/>
    </source>
</evidence>
<dbReference type="Gene3D" id="2.40.170.20">
    <property type="entry name" value="TonB-dependent receptor, beta-barrel domain"/>
    <property type="match status" value="1"/>
</dbReference>
<proteinExistence type="predicted"/>
<protein>
    <submittedName>
        <fullName evidence="5">TonB-dependent receptor</fullName>
    </submittedName>
</protein>
<feature type="domain" description="TonB-dependent receptor plug" evidence="4">
    <location>
        <begin position="151"/>
        <end position="229"/>
    </location>
</feature>
<comment type="subcellular location">
    <subcellularLocation>
        <location evidence="1">Cell outer membrane</location>
    </subcellularLocation>
</comment>
<dbReference type="InterPro" id="IPR037066">
    <property type="entry name" value="Plug_dom_sf"/>
</dbReference>
<dbReference type="InterPro" id="IPR036942">
    <property type="entry name" value="Beta-barrel_TonB_sf"/>
</dbReference>
<dbReference type="EMBL" id="JAKZGP010000070">
    <property type="protein sequence ID" value="MCH7411314.1"/>
    <property type="molecule type" value="Genomic_DNA"/>
</dbReference>